<reference evidence="5 6" key="1">
    <citation type="submission" date="2020-12" db="EMBL/GenBank/DDBJ databases">
        <title>Metabolic potential, ecology and presence of endohyphal bacteria is reflected in genomic diversity of Mucoromycotina.</title>
        <authorList>
            <person name="Muszewska A."/>
            <person name="Okrasinska A."/>
            <person name="Steczkiewicz K."/>
            <person name="Drgas O."/>
            <person name="Orlowska M."/>
            <person name="Perlinska-Lenart U."/>
            <person name="Aleksandrzak-Piekarczyk T."/>
            <person name="Szatraj K."/>
            <person name="Zielenkiewicz U."/>
            <person name="Pilsyk S."/>
            <person name="Malc E."/>
            <person name="Mieczkowski P."/>
            <person name="Kruszewska J.S."/>
            <person name="Biernat P."/>
            <person name="Pawlowska J."/>
        </authorList>
    </citation>
    <scope>NUCLEOTIDE SEQUENCE [LARGE SCALE GENOMIC DNA]</scope>
    <source>
        <strain evidence="5 6">CBS 142.35</strain>
    </source>
</reference>
<dbReference type="Pfam" id="PF00617">
    <property type="entry name" value="RasGEF"/>
    <property type="match status" value="1"/>
</dbReference>
<dbReference type="InterPro" id="IPR036964">
    <property type="entry name" value="RASGEF_cat_dom_sf"/>
</dbReference>
<dbReference type="SMART" id="SM00147">
    <property type="entry name" value="RasGEF"/>
    <property type="match status" value="1"/>
</dbReference>
<sequence>MAAAATSGLPLIPLSPLTKSLLCKHAYVEASQKLSEAKKTNPPVPVATLRRLMEDARVEQRKLDTFQHQIDSVQAATAFNWDPDVLARQVAAINCNLYSKVILKKKWLCQMDKKQSKLVHLVDFHRYLTHSFAHQLIFWSELAQNSNTSSSNSCPNVIPPVHPKDNLVTHLIKVAYLLVHVYRDMNGFAAIMRALMLPEVRRLRKLWQTCPSRTREMYRELAQIMSPSKNHQAYHELMGRKLELFHQHSSDGSTIAVPWIQPHLSEIQSIMKEYTAGDHDEYRARLQGVNSESVLSAPGARKLSKIIAVLELCQVNSTNESADLIEEIPSKNSRRMSFKPVHLDGLRSTVIPPHDLNGLLPGDIVAHHWLVSRVYLTKDQLINESIEVEPLQMNETLARDTEIEDEEELLERDMMDTDAVLGAIPSNSRRASFTLDNDDDEDDDNNNGDATVTLETPSLPPRLPQSMPIPALPRVPTSFPVEEPEQVVQEQEVIKEEQTHAKPVDDDLHNVWNSTTEENNTKELESIHTQHDGTDSNNNDKHKREVSLTNESAQSGSTQQDSSSTNHSKRSRLSPTAPEFVPTRKLSTSGLTADPSSSVVVSPASSVQDLREMPSPIVEEEGQKEQHQEQKEAVKRVGNNHENGGDDDQEEEEEWRGYLYYDKKDETESETWNGYPGPPSESSNNNSAKEEERRTSTSPSESSEEWKGYQASKMEADWQREIDLQVQQRDWQGYTLETLNEDELDSSTMMDGEFEKSRQARRQDDPMESFRRHQGTNKNTNSNNHNNNRWANKLQS</sequence>
<dbReference type="InterPro" id="IPR023578">
    <property type="entry name" value="Ras_GEF_dom_sf"/>
</dbReference>
<accession>A0A8H7S8V2</accession>
<organism evidence="5 6">
    <name type="scientific">Circinella minor</name>
    <dbReference type="NCBI Taxonomy" id="1195481"/>
    <lineage>
        <taxon>Eukaryota</taxon>
        <taxon>Fungi</taxon>
        <taxon>Fungi incertae sedis</taxon>
        <taxon>Mucoromycota</taxon>
        <taxon>Mucoromycotina</taxon>
        <taxon>Mucoromycetes</taxon>
        <taxon>Mucorales</taxon>
        <taxon>Lichtheimiaceae</taxon>
        <taxon>Circinella</taxon>
    </lineage>
</organism>
<evidence type="ECO:0000256" key="1">
    <source>
        <dbReference type="ARBA" id="ARBA00022658"/>
    </source>
</evidence>
<protein>
    <recommendedName>
        <fullName evidence="4">Ras-GEF domain-containing protein</fullName>
    </recommendedName>
</protein>
<feature type="compositionally biased region" description="Low complexity" evidence="3">
    <location>
        <begin position="777"/>
        <end position="796"/>
    </location>
</feature>
<feature type="compositionally biased region" description="Basic and acidic residues" evidence="3">
    <location>
        <begin position="492"/>
        <end position="509"/>
    </location>
</feature>
<comment type="caution">
    <text evidence="5">The sequence shown here is derived from an EMBL/GenBank/DDBJ whole genome shotgun (WGS) entry which is preliminary data.</text>
</comment>
<gene>
    <name evidence="5" type="ORF">INT45_010848</name>
</gene>
<evidence type="ECO:0000256" key="2">
    <source>
        <dbReference type="PROSITE-ProRule" id="PRU00168"/>
    </source>
</evidence>
<dbReference type="GO" id="GO:0007264">
    <property type="term" value="P:small GTPase-mediated signal transduction"/>
    <property type="evidence" value="ECO:0007669"/>
    <property type="project" value="InterPro"/>
</dbReference>
<feature type="compositionally biased region" description="Low complexity" evidence="3">
    <location>
        <begin position="552"/>
        <end position="564"/>
    </location>
</feature>
<dbReference type="PANTHER" id="PTHR23113">
    <property type="entry name" value="GUANINE NUCLEOTIDE EXCHANGE FACTOR"/>
    <property type="match status" value="1"/>
</dbReference>
<feature type="compositionally biased region" description="Basic and acidic residues" evidence="3">
    <location>
        <begin position="621"/>
        <end position="635"/>
    </location>
</feature>
<feature type="compositionally biased region" description="Basic and acidic residues" evidence="3">
    <location>
        <begin position="519"/>
        <end position="546"/>
    </location>
</feature>
<keyword evidence="1 2" id="KW-0344">Guanine-nucleotide releasing factor</keyword>
<keyword evidence="6" id="KW-1185">Reference proteome</keyword>
<feature type="domain" description="Ras-GEF" evidence="4">
    <location>
        <begin position="82"/>
        <end position="354"/>
    </location>
</feature>
<dbReference type="EMBL" id="JAEPRB010000035">
    <property type="protein sequence ID" value="KAG2224899.1"/>
    <property type="molecule type" value="Genomic_DNA"/>
</dbReference>
<evidence type="ECO:0000313" key="6">
    <source>
        <dbReference type="Proteomes" id="UP000646827"/>
    </source>
</evidence>
<feature type="compositionally biased region" description="Basic and acidic residues" evidence="3">
    <location>
        <begin position="753"/>
        <end position="771"/>
    </location>
</feature>
<feature type="compositionally biased region" description="Acidic residues" evidence="3">
    <location>
        <begin position="436"/>
        <end position="446"/>
    </location>
</feature>
<dbReference type="PANTHER" id="PTHR23113:SF99">
    <property type="entry name" value="RASGEF DOMAIN-CONTAINING PROTEIN"/>
    <property type="match status" value="1"/>
</dbReference>
<feature type="compositionally biased region" description="Acidic residues" evidence="3">
    <location>
        <begin position="645"/>
        <end position="654"/>
    </location>
</feature>
<dbReference type="SUPFAM" id="SSF48366">
    <property type="entry name" value="Ras GEF"/>
    <property type="match status" value="1"/>
</dbReference>
<dbReference type="GO" id="GO:0005085">
    <property type="term" value="F:guanyl-nucleotide exchange factor activity"/>
    <property type="evidence" value="ECO:0007669"/>
    <property type="project" value="UniProtKB-KW"/>
</dbReference>
<dbReference type="PROSITE" id="PS50009">
    <property type="entry name" value="RASGEF_CAT"/>
    <property type="match status" value="1"/>
</dbReference>
<dbReference type="Gene3D" id="1.10.840.10">
    <property type="entry name" value="Ras guanine-nucleotide exchange factors catalytic domain"/>
    <property type="match status" value="1"/>
</dbReference>
<feature type="region of interest" description="Disordered" evidence="3">
    <location>
        <begin position="430"/>
        <end position="712"/>
    </location>
</feature>
<dbReference type="AlphaFoldDB" id="A0A8H7S8V2"/>
<dbReference type="Proteomes" id="UP000646827">
    <property type="component" value="Unassembled WGS sequence"/>
</dbReference>
<dbReference type="OrthoDB" id="10254377at2759"/>
<dbReference type="InterPro" id="IPR001895">
    <property type="entry name" value="RASGEF_cat_dom"/>
</dbReference>
<evidence type="ECO:0000259" key="4">
    <source>
        <dbReference type="PROSITE" id="PS50009"/>
    </source>
</evidence>
<feature type="region of interest" description="Disordered" evidence="3">
    <location>
        <begin position="739"/>
        <end position="796"/>
    </location>
</feature>
<proteinExistence type="predicted"/>
<feature type="compositionally biased region" description="Low complexity" evidence="3">
    <location>
        <begin position="595"/>
        <end position="607"/>
    </location>
</feature>
<dbReference type="InterPro" id="IPR008937">
    <property type="entry name" value="Ras-like_GEF"/>
</dbReference>
<evidence type="ECO:0000313" key="5">
    <source>
        <dbReference type="EMBL" id="KAG2224899.1"/>
    </source>
</evidence>
<name>A0A8H7S8V2_9FUNG</name>
<evidence type="ECO:0000256" key="3">
    <source>
        <dbReference type="SAM" id="MobiDB-lite"/>
    </source>
</evidence>